<sequence length="64" mass="7255">KITFRGFCYAQVDNWPENKTPPTADAITGIVVHSDMEQTGWIDCPNSLLSKFHSNVRWSMEGNL</sequence>
<evidence type="ECO:0000313" key="1">
    <source>
        <dbReference type="EMBL" id="KAH6874550.1"/>
    </source>
</evidence>
<comment type="caution">
    <text evidence="1">The sequence shown here is derived from an EMBL/GenBank/DDBJ whole genome shotgun (WGS) entry which is preliminary data.</text>
</comment>
<dbReference type="PANTHER" id="PTHR33307">
    <property type="entry name" value="ALPHA-RHAMNOSIDASE (EUROFUNG)"/>
    <property type="match status" value="1"/>
</dbReference>
<feature type="non-terminal residue" evidence="1">
    <location>
        <position position="1"/>
    </location>
</feature>
<organism evidence="1 2">
    <name type="scientific">Thelonectria olida</name>
    <dbReference type="NCBI Taxonomy" id="1576542"/>
    <lineage>
        <taxon>Eukaryota</taxon>
        <taxon>Fungi</taxon>
        <taxon>Dikarya</taxon>
        <taxon>Ascomycota</taxon>
        <taxon>Pezizomycotina</taxon>
        <taxon>Sordariomycetes</taxon>
        <taxon>Hypocreomycetidae</taxon>
        <taxon>Hypocreales</taxon>
        <taxon>Nectriaceae</taxon>
        <taxon>Thelonectria</taxon>
    </lineage>
</organism>
<dbReference type="Proteomes" id="UP000777438">
    <property type="component" value="Unassembled WGS sequence"/>
</dbReference>
<dbReference type="OrthoDB" id="10036721at2759"/>
<name>A0A9P8VS40_9HYPO</name>
<protein>
    <submittedName>
        <fullName evidence="1">Uncharacterized protein</fullName>
    </submittedName>
</protein>
<dbReference type="EMBL" id="JAGPYM010000038">
    <property type="protein sequence ID" value="KAH6874550.1"/>
    <property type="molecule type" value="Genomic_DNA"/>
</dbReference>
<gene>
    <name evidence="1" type="ORF">B0T10DRAFT_387947</name>
</gene>
<dbReference type="InterPro" id="IPR016007">
    <property type="entry name" value="Alpha_rhamnosid"/>
</dbReference>
<reference evidence="1 2" key="1">
    <citation type="journal article" date="2021" name="Nat. Commun.">
        <title>Genetic determinants of endophytism in the Arabidopsis root mycobiome.</title>
        <authorList>
            <person name="Mesny F."/>
            <person name="Miyauchi S."/>
            <person name="Thiergart T."/>
            <person name="Pickel B."/>
            <person name="Atanasova L."/>
            <person name="Karlsson M."/>
            <person name="Huettel B."/>
            <person name="Barry K.W."/>
            <person name="Haridas S."/>
            <person name="Chen C."/>
            <person name="Bauer D."/>
            <person name="Andreopoulos W."/>
            <person name="Pangilinan J."/>
            <person name="LaButti K."/>
            <person name="Riley R."/>
            <person name="Lipzen A."/>
            <person name="Clum A."/>
            <person name="Drula E."/>
            <person name="Henrissat B."/>
            <person name="Kohler A."/>
            <person name="Grigoriev I.V."/>
            <person name="Martin F.M."/>
            <person name="Hacquard S."/>
        </authorList>
    </citation>
    <scope>NUCLEOTIDE SEQUENCE [LARGE SCALE GENOMIC DNA]</scope>
    <source>
        <strain evidence="1 2">MPI-CAGE-CH-0241</strain>
    </source>
</reference>
<accession>A0A9P8VS40</accession>
<dbReference type="AlphaFoldDB" id="A0A9P8VS40"/>
<keyword evidence="2" id="KW-1185">Reference proteome</keyword>
<evidence type="ECO:0000313" key="2">
    <source>
        <dbReference type="Proteomes" id="UP000777438"/>
    </source>
</evidence>
<proteinExistence type="predicted"/>
<feature type="non-terminal residue" evidence="1">
    <location>
        <position position="64"/>
    </location>
</feature>
<dbReference type="PANTHER" id="PTHR33307:SF6">
    <property type="entry name" value="ALPHA-RHAMNOSIDASE (EUROFUNG)-RELATED"/>
    <property type="match status" value="1"/>
</dbReference>